<dbReference type="Proteomes" id="UP000003150">
    <property type="component" value="Unassembled WGS sequence"/>
</dbReference>
<name>D4U1A1_9ACTO</name>
<proteinExistence type="predicted"/>
<accession>D4U1A1</accession>
<dbReference type="EMBL" id="ACYT02000074">
    <property type="protein sequence ID" value="EFF78999.1"/>
    <property type="molecule type" value="Genomic_DNA"/>
</dbReference>
<organism evidence="1 2">
    <name type="scientific">Schaalia odontolytica F0309</name>
    <dbReference type="NCBI Taxonomy" id="649742"/>
    <lineage>
        <taxon>Bacteria</taxon>
        <taxon>Bacillati</taxon>
        <taxon>Actinomycetota</taxon>
        <taxon>Actinomycetes</taxon>
        <taxon>Actinomycetales</taxon>
        <taxon>Actinomycetaceae</taxon>
        <taxon>Schaalia</taxon>
    </lineage>
</organism>
<evidence type="ECO:0000313" key="2">
    <source>
        <dbReference type="Proteomes" id="UP000003150"/>
    </source>
</evidence>
<protein>
    <submittedName>
        <fullName evidence="1">Uncharacterized protein</fullName>
    </submittedName>
</protein>
<reference evidence="1 2" key="1">
    <citation type="submission" date="2009-10" db="EMBL/GenBank/DDBJ databases">
        <authorList>
            <person name="Weinstock G."/>
            <person name="Sodergren E."/>
            <person name="Clifton S."/>
            <person name="Fulton L."/>
            <person name="Fulton B."/>
            <person name="Courtney L."/>
            <person name="Fronick C."/>
            <person name="Harrison M."/>
            <person name="Strong C."/>
            <person name="Farmer C."/>
            <person name="Delahaunty K."/>
            <person name="Markovic C."/>
            <person name="Hall O."/>
            <person name="Minx P."/>
            <person name="Tomlinson C."/>
            <person name="Mitreva M."/>
            <person name="Nelson J."/>
            <person name="Hou S."/>
            <person name="Wollam A."/>
            <person name="Pepin K.H."/>
            <person name="Johnson M."/>
            <person name="Bhonagiri V."/>
            <person name="Nash W.E."/>
            <person name="Warren W."/>
            <person name="Chinwalla A."/>
            <person name="Mardis E.R."/>
            <person name="Wilson R.K."/>
        </authorList>
    </citation>
    <scope>NUCLEOTIDE SEQUENCE [LARGE SCALE GENOMIC DNA]</scope>
    <source>
        <strain evidence="1 2">F0309</strain>
    </source>
</reference>
<sequence>MIGSQKLTSGNYVRLLFWLTSWPRRIDNETPLNNMPCGVWC</sequence>
<gene>
    <name evidence="1" type="ORF">HMPREF0970_02001</name>
</gene>
<comment type="caution">
    <text evidence="1">The sequence shown here is derived from an EMBL/GenBank/DDBJ whole genome shotgun (WGS) entry which is preliminary data.</text>
</comment>
<dbReference type="AlphaFoldDB" id="D4U1A1"/>
<evidence type="ECO:0000313" key="1">
    <source>
        <dbReference type="EMBL" id="EFF78999.1"/>
    </source>
</evidence>
<dbReference type="HOGENOM" id="CLU_3264527_0_0_11"/>